<dbReference type="AlphaFoldDB" id="A0ABD5WZF6"/>
<dbReference type="RefSeq" id="WP_276237865.1">
    <property type="nucleotide sequence ID" value="NZ_CP119989.1"/>
</dbReference>
<reference evidence="1 2" key="1">
    <citation type="journal article" date="2019" name="Int. J. Syst. Evol. Microbiol.">
        <title>The Global Catalogue of Microorganisms (GCM) 10K type strain sequencing project: providing services to taxonomists for standard genome sequencing and annotation.</title>
        <authorList>
            <consortium name="The Broad Institute Genomics Platform"/>
            <consortium name="The Broad Institute Genome Sequencing Center for Infectious Disease"/>
            <person name="Wu L."/>
            <person name="Ma J."/>
        </authorList>
    </citation>
    <scope>NUCLEOTIDE SEQUENCE [LARGE SCALE GENOMIC DNA]</scope>
    <source>
        <strain evidence="1 2">DT55</strain>
    </source>
</reference>
<gene>
    <name evidence="1" type="ORF">ACFQKD_10030</name>
</gene>
<comment type="caution">
    <text evidence="1">The sequence shown here is derived from an EMBL/GenBank/DDBJ whole genome shotgun (WGS) entry which is preliminary data.</text>
</comment>
<evidence type="ECO:0000313" key="1">
    <source>
        <dbReference type="EMBL" id="MFC7097642.1"/>
    </source>
</evidence>
<dbReference type="GeneID" id="79271449"/>
<proteinExistence type="predicted"/>
<dbReference type="Proteomes" id="UP001596388">
    <property type="component" value="Unassembled WGS sequence"/>
</dbReference>
<dbReference type="EMBL" id="JBHTAG010000003">
    <property type="protein sequence ID" value="MFC7097642.1"/>
    <property type="molecule type" value="Genomic_DNA"/>
</dbReference>
<protein>
    <recommendedName>
        <fullName evidence="3">Helix-turn-helix domain-containing protein</fullName>
    </recommendedName>
</protein>
<organism evidence="1 2">
    <name type="scientific">Halobaculum marinum</name>
    <dbReference type="NCBI Taxonomy" id="3031996"/>
    <lineage>
        <taxon>Archaea</taxon>
        <taxon>Methanobacteriati</taxon>
        <taxon>Methanobacteriota</taxon>
        <taxon>Stenosarchaea group</taxon>
        <taxon>Halobacteria</taxon>
        <taxon>Halobacteriales</taxon>
        <taxon>Haloferacaceae</taxon>
        <taxon>Halobaculum</taxon>
    </lineage>
</organism>
<evidence type="ECO:0008006" key="3">
    <source>
        <dbReference type="Google" id="ProtNLM"/>
    </source>
</evidence>
<sequence>MTESDHDSDRQSVWSAEAGRLDRVFGVLSHPARRVVLDRLVERSPDEADPLRVDRVVSGADAPEAGRLELHHVHLPKLAAHGYADWDADEETIRRGPSFEEVAPVVRLCRRRGEAFPAEWP</sequence>
<keyword evidence="2" id="KW-1185">Reference proteome</keyword>
<name>A0ABD5WZF6_9EURY</name>
<accession>A0ABD5WZF6</accession>
<evidence type="ECO:0000313" key="2">
    <source>
        <dbReference type="Proteomes" id="UP001596388"/>
    </source>
</evidence>